<dbReference type="InterPro" id="IPR001466">
    <property type="entry name" value="Beta-lactam-related"/>
</dbReference>
<dbReference type="InterPro" id="IPR050491">
    <property type="entry name" value="AmpC-like"/>
</dbReference>
<sequence length="367" mass="41974">MNAIEAQSRIEALFQRTVNRDPLIRNAYFLVHSERLGVHLKLAEGTDLAAPVHEDQPYYIASVSKLFAAVLCARLVEEGLLGFDDPISDYLDPELLRGLHLYKGQDFGNAIRVKHLLNHSSGLNDFFEDKPKGEASMLELIFGNAQRGWTPREMVEWTKTRLKNHFPPGTGFHYSDTGYHLLGMTLVQATGKPYHELLRRHLFEPLDMKQTWFSRYSEPIEQSNGSPPLARLYNRNRDVTELESLSFMYAGGGVVSTTADQLKLMKALVEHRIVGETTLAKMKSERGRFFPGIDYGYGLMIIKPMFLLMPGKYSSWGNMGTSGSWLFYHPETDAYLIGGLNQFRYNRKGLRLMFKAIDILRRCDRQR</sequence>
<dbReference type="EMBL" id="QRDZ01000006">
    <property type="protein sequence ID" value="RED84253.1"/>
    <property type="molecule type" value="Genomic_DNA"/>
</dbReference>
<dbReference type="AlphaFoldDB" id="A0A3D9KD76"/>
<accession>A0A3D9KD76</accession>
<protein>
    <submittedName>
        <fullName evidence="2">CubicO group peptidase (Beta-lactamase class C family)</fullName>
    </submittedName>
</protein>
<dbReference type="PANTHER" id="PTHR46825:SF7">
    <property type="entry name" value="D-ALANYL-D-ALANINE CARBOXYPEPTIDASE"/>
    <property type="match status" value="1"/>
</dbReference>
<dbReference type="RefSeq" id="WP_116060413.1">
    <property type="nucleotide sequence ID" value="NZ_QRDZ01000006.1"/>
</dbReference>
<reference evidence="2 3" key="1">
    <citation type="submission" date="2018-07" db="EMBL/GenBank/DDBJ databases">
        <title>Genomic Encyclopedia of Type Strains, Phase III (KMG-III): the genomes of soil and plant-associated and newly described type strains.</title>
        <authorList>
            <person name="Whitman W."/>
        </authorList>
    </citation>
    <scope>NUCLEOTIDE SEQUENCE [LARGE SCALE GENOMIC DNA]</scope>
    <source>
        <strain evidence="2 3">CECT 7287</strain>
    </source>
</reference>
<dbReference type="SUPFAM" id="SSF56601">
    <property type="entry name" value="beta-lactamase/transpeptidase-like"/>
    <property type="match status" value="1"/>
</dbReference>
<feature type="domain" description="Beta-lactamase-related" evidence="1">
    <location>
        <begin position="50"/>
        <end position="344"/>
    </location>
</feature>
<dbReference type="PANTHER" id="PTHR46825">
    <property type="entry name" value="D-ALANYL-D-ALANINE-CARBOXYPEPTIDASE/ENDOPEPTIDASE AMPH"/>
    <property type="match status" value="1"/>
</dbReference>
<keyword evidence="3" id="KW-1185">Reference proteome</keyword>
<dbReference type="Gene3D" id="3.40.710.10">
    <property type="entry name" value="DD-peptidase/beta-lactamase superfamily"/>
    <property type="match status" value="1"/>
</dbReference>
<gene>
    <name evidence="2" type="ORF">DFP98_106124</name>
</gene>
<evidence type="ECO:0000259" key="1">
    <source>
        <dbReference type="Pfam" id="PF00144"/>
    </source>
</evidence>
<dbReference type="InterPro" id="IPR012338">
    <property type="entry name" value="Beta-lactam/transpept-like"/>
</dbReference>
<dbReference type="Pfam" id="PF00144">
    <property type="entry name" value="Beta-lactamase"/>
    <property type="match status" value="1"/>
</dbReference>
<name>A0A3D9KD76_9BACL</name>
<evidence type="ECO:0000313" key="3">
    <source>
        <dbReference type="Proteomes" id="UP000256977"/>
    </source>
</evidence>
<organism evidence="2 3">
    <name type="scientific">Cohnella phaseoli</name>
    <dbReference type="NCBI Taxonomy" id="456490"/>
    <lineage>
        <taxon>Bacteria</taxon>
        <taxon>Bacillati</taxon>
        <taxon>Bacillota</taxon>
        <taxon>Bacilli</taxon>
        <taxon>Bacillales</taxon>
        <taxon>Paenibacillaceae</taxon>
        <taxon>Cohnella</taxon>
    </lineage>
</organism>
<proteinExistence type="predicted"/>
<dbReference type="Proteomes" id="UP000256977">
    <property type="component" value="Unassembled WGS sequence"/>
</dbReference>
<evidence type="ECO:0000313" key="2">
    <source>
        <dbReference type="EMBL" id="RED84253.1"/>
    </source>
</evidence>
<dbReference type="OrthoDB" id="9803467at2"/>
<comment type="caution">
    <text evidence="2">The sequence shown here is derived from an EMBL/GenBank/DDBJ whole genome shotgun (WGS) entry which is preliminary data.</text>
</comment>